<sequence>MKAVVINGPGDVALTDVPDPTPGPGEVVLAVRAAGLCGTDLHVVGEAAVPGMIPGHELSGEVVHGVPGLPVGTLVAVNPLIPCGRCVRCTAGRTNLCRDRSAVGVNRHGGAAEFLALPAVACFDATGLTPERAAIVEPVACVLHGFDRLGPVAGDDVLVYGAGPMGLLAAAYARHSGAASVTVVEANEERRRGAGASSVGDLPDPPRAYGAVIDCTGSPAAIEDGLRRVARGGRYLLMGVAGTDRTASFSPFEVYDNEITIVGSRSLLWSFDRAVRLAAADPIGLDSLVSHRHSLGDYPGALAMMRAGTGLKHLISPWKETSR</sequence>
<dbReference type="SUPFAM" id="SSF50129">
    <property type="entry name" value="GroES-like"/>
    <property type="match status" value="1"/>
</dbReference>
<feature type="domain" description="Alcohol dehydrogenase-like N-terminal" evidence="4">
    <location>
        <begin position="23"/>
        <end position="123"/>
    </location>
</feature>
<dbReference type="Pfam" id="PF08240">
    <property type="entry name" value="ADH_N"/>
    <property type="match status" value="1"/>
</dbReference>
<dbReference type="Pfam" id="PF00107">
    <property type="entry name" value="ADH_zinc_N"/>
    <property type="match status" value="1"/>
</dbReference>
<protein>
    <submittedName>
        <fullName evidence="5">Alcohol dehydrogenase catalytic domain-containing protein</fullName>
    </submittedName>
</protein>
<proteinExistence type="predicted"/>
<keyword evidence="6" id="KW-1185">Reference proteome</keyword>
<organism evidence="5 6">
    <name type="scientific">Paractinoplanes bogorensis</name>
    <dbReference type="NCBI Taxonomy" id="1610840"/>
    <lineage>
        <taxon>Bacteria</taxon>
        <taxon>Bacillati</taxon>
        <taxon>Actinomycetota</taxon>
        <taxon>Actinomycetes</taxon>
        <taxon>Micromonosporales</taxon>
        <taxon>Micromonosporaceae</taxon>
        <taxon>Paractinoplanes</taxon>
    </lineage>
</organism>
<dbReference type="InterPro" id="IPR011032">
    <property type="entry name" value="GroES-like_sf"/>
</dbReference>
<dbReference type="EMBL" id="JAHKKG010000013">
    <property type="protein sequence ID" value="MBU2668897.1"/>
    <property type="molecule type" value="Genomic_DNA"/>
</dbReference>
<name>A0ABS5YZP2_9ACTN</name>
<evidence type="ECO:0000259" key="3">
    <source>
        <dbReference type="Pfam" id="PF00107"/>
    </source>
</evidence>
<dbReference type="Proteomes" id="UP001519654">
    <property type="component" value="Unassembled WGS sequence"/>
</dbReference>
<dbReference type="Gene3D" id="3.40.50.720">
    <property type="entry name" value="NAD(P)-binding Rossmann-like Domain"/>
    <property type="match status" value="1"/>
</dbReference>
<dbReference type="PANTHER" id="PTHR43401">
    <property type="entry name" value="L-THREONINE 3-DEHYDROGENASE"/>
    <property type="match status" value="1"/>
</dbReference>
<dbReference type="RefSeq" id="WP_215793147.1">
    <property type="nucleotide sequence ID" value="NZ_JAHKKG010000013.1"/>
</dbReference>
<comment type="caution">
    <text evidence="5">The sequence shown here is derived from an EMBL/GenBank/DDBJ whole genome shotgun (WGS) entry which is preliminary data.</text>
</comment>
<evidence type="ECO:0000313" key="5">
    <source>
        <dbReference type="EMBL" id="MBU2668897.1"/>
    </source>
</evidence>
<dbReference type="InterPro" id="IPR013154">
    <property type="entry name" value="ADH-like_N"/>
</dbReference>
<evidence type="ECO:0000313" key="6">
    <source>
        <dbReference type="Proteomes" id="UP001519654"/>
    </source>
</evidence>
<evidence type="ECO:0000259" key="4">
    <source>
        <dbReference type="Pfam" id="PF08240"/>
    </source>
</evidence>
<evidence type="ECO:0000256" key="2">
    <source>
        <dbReference type="ARBA" id="ARBA00023002"/>
    </source>
</evidence>
<dbReference type="PANTHER" id="PTHR43401:SF5">
    <property type="entry name" value="ALCOHOL DEHYDROGENASE-RELATED"/>
    <property type="match status" value="1"/>
</dbReference>
<dbReference type="SUPFAM" id="SSF51735">
    <property type="entry name" value="NAD(P)-binding Rossmann-fold domains"/>
    <property type="match status" value="1"/>
</dbReference>
<comment type="cofactor">
    <cofactor evidence="1">
        <name>Zn(2+)</name>
        <dbReference type="ChEBI" id="CHEBI:29105"/>
    </cofactor>
</comment>
<feature type="domain" description="Alcohol dehydrogenase-like C-terminal" evidence="3">
    <location>
        <begin position="164"/>
        <end position="268"/>
    </location>
</feature>
<evidence type="ECO:0000256" key="1">
    <source>
        <dbReference type="ARBA" id="ARBA00001947"/>
    </source>
</evidence>
<accession>A0ABS5YZP2</accession>
<dbReference type="Gene3D" id="3.90.180.10">
    <property type="entry name" value="Medium-chain alcohol dehydrogenases, catalytic domain"/>
    <property type="match status" value="1"/>
</dbReference>
<dbReference type="InterPro" id="IPR013149">
    <property type="entry name" value="ADH-like_C"/>
</dbReference>
<dbReference type="InterPro" id="IPR036291">
    <property type="entry name" value="NAD(P)-bd_dom_sf"/>
</dbReference>
<dbReference type="InterPro" id="IPR050129">
    <property type="entry name" value="Zn_alcohol_dh"/>
</dbReference>
<reference evidence="5 6" key="1">
    <citation type="submission" date="2021-06" db="EMBL/GenBank/DDBJ databases">
        <title>Actinoplanes lichenicola sp. nov., and Actinoplanes ovalisporus sp. nov., isolated from lichen in Thailand.</title>
        <authorList>
            <person name="Saeng-In P."/>
            <person name="Kanchanasin P."/>
            <person name="Yuki M."/>
            <person name="Kudo T."/>
            <person name="Ohkuma M."/>
            <person name="Phongsopitanun W."/>
            <person name="Tanasupawat S."/>
        </authorList>
    </citation>
    <scope>NUCLEOTIDE SEQUENCE [LARGE SCALE GENOMIC DNA]</scope>
    <source>
        <strain evidence="5 6">NBRC 110975</strain>
    </source>
</reference>
<gene>
    <name evidence="5" type="ORF">KOI35_35845</name>
</gene>
<keyword evidence="2" id="KW-0560">Oxidoreductase</keyword>